<protein>
    <recommendedName>
        <fullName evidence="5">PLAC8 family protein</fullName>
    </recommendedName>
</protein>
<accession>A0A8X7THD5</accession>
<evidence type="ECO:0000313" key="3">
    <source>
        <dbReference type="EMBL" id="KAG2240306.1"/>
    </source>
</evidence>
<comment type="caution">
    <text evidence="3">The sequence shown here is derived from an EMBL/GenBank/DDBJ whole genome shotgun (WGS) entry which is preliminary data.</text>
</comment>
<name>A0A8X7THD5_BRACI</name>
<proteinExistence type="predicted"/>
<keyword evidence="4" id="KW-1185">Reference proteome</keyword>
<dbReference type="EMBL" id="JAAMPC010001582">
    <property type="protein sequence ID" value="KAG2240306.1"/>
    <property type="molecule type" value="Genomic_DNA"/>
</dbReference>
<dbReference type="PANTHER" id="PTHR31152">
    <property type="entry name" value="PLAC8 FAMILY PROTEIN"/>
    <property type="match status" value="1"/>
</dbReference>
<evidence type="ECO:0008006" key="5">
    <source>
        <dbReference type="Google" id="ProtNLM"/>
    </source>
</evidence>
<feature type="transmembrane region" description="Helical" evidence="2">
    <location>
        <begin position="61"/>
        <end position="79"/>
    </location>
</feature>
<evidence type="ECO:0000256" key="2">
    <source>
        <dbReference type="SAM" id="Phobius"/>
    </source>
</evidence>
<dbReference type="Proteomes" id="UP000886595">
    <property type="component" value="Unassembled WGS sequence"/>
</dbReference>
<dbReference type="AlphaFoldDB" id="A0A8X7THD5"/>
<keyword evidence="2" id="KW-0472">Membrane</keyword>
<evidence type="ECO:0000313" key="4">
    <source>
        <dbReference type="Proteomes" id="UP000886595"/>
    </source>
</evidence>
<reference evidence="3 4" key="1">
    <citation type="submission" date="2020-02" db="EMBL/GenBank/DDBJ databases">
        <authorList>
            <person name="Ma Q."/>
            <person name="Huang Y."/>
            <person name="Song X."/>
            <person name="Pei D."/>
        </authorList>
    </citation>
    <scope>NUCLEOTIDE SEQUENCE [LARGE SCALE GENOMIC DNA]</scope>
    <source>
        <strain evidence="3">Sxm20200214</strain>
        <tissue evidence="3">Leaf</tissue>
    </source>
</reference>
<feature type="region of interest" description="Disordered" evidence="1">
    <location>
        <begin position="204"/>
        <end position="302"/>
    </location>
</feature>
<feature type="compositionally biased region" description="Pro residues" evidence="1">
    <location>
        <begin position="238"/>
        <end position="302"/>
    </location>
</feature>
<feature type="transmembrane region" description="Helical" evidence="2">
    <location>
        <begin position="146"/>
        <end position="169"/>
    </location>
</feature>
<sequence length="302" mass="33668">MAPKFDTEKMQERQNFRNVWHTDLTHSIQGDTPYCCFALWCAPCASYLLRKRALYNDMSRYSTTFGYILSNSFFLVFFLKKDASLSHRYTCCAGYMPCSGRCGETKCPQLCLATEVFCCFGTSVASTRFLLQDEFQIQTTQCDNCIIGFMVCLSQVACIFSIVACIVGIDELSEASQLLSCLADMVYCTVCACMQTQHKVEMDKRDGKFGPQPMAVPPPQVMSRIDQATPPAIGYPPQGYPPSGYPQHPPQGYPQHPPQGYPPSGYPQHPPQGYPPSGYPQNPPAYPQYPPGPAYPPQAYPK</sequence>
<keyword evidence="2" id="KW-1133">Transmembrane helix</keyword>
<keyword evidence="2" id="KW-0812">Transmembrane</keyword>
<evidence type="ECO:0000256" key="1">
    <source>
        <dbReference type="SAM" id="MobiDB-lite"/>
    </source>
</evidence>
<gene>
    <name evidence="3" type="ORF">Bca52824_090796</name>
</gene>
<dbReference type="OrthoDB" id="998115at2759"/>
<organism evidence="3 4">
    <name type="scientific">Brassica carinata</name>
    <name type="common">Ethiopian mustard</name>
    <name type="synonym">Abyssinian cabbage</name>
    <dbReference type="NCBI Taxonomy" id="52824"/>
    <lineage>
        <taxon>Eukaryota</taxon>
        <taxon>Viridiplantae</taxon>
        <taxon>Streptophyta</taxon>
        <taxon>Embryophyta</taxon>
        <taxon>Tracheophyta</taxon>
        <taxon>Spermatophyta</taxon>
        <taxon>Magnoliopsida</taxon>
        <taxon>eudicotyledons</taxon>
        <taxon>Gunneridae</taxon>
        <taxon>Pentapetalae</taxon>
        <taxon>rosids</taxon>
        <taxon>malvids</taxon>
        <taxon>Brassicales</taxon>
        <taxon>Brassicaceae</taxon>
        <taxon>Brassiceae</taxon>
        <taxon>Brassica</taxon>
    </lineage>
</organism>
<dbReference type="PANTHER" id="PTHR31152:SF16">
    <property type="entry name" value="PLAC8 FAMILY PROTEIN"/>
    <property type="match status" value="1"/>
</dbReference>